<protein>
    <submittedName>
        <fullName evidence="4">Uncharacterized protein</fullName>
    </submittedName>
</protein>
<dbReference type="PATRIC" id="fig|1469144.10.peg.2962"/>
<evidence type="ECO:0000256" key="3">
    <source>
        <dbReference type="SAM" id="SignalP"/>
    </source>
</evidence>
<keyword evidence="2" id="KW-1133">Transmembrane helix</keyword>
<evidence type="ECO:0000313" key="4">
    <source>
        <dbReference type="EMBL" id="KWX01706.1"/>
    </source>
</evidence>
<feature type="chain" id="PRO_5038902850" evidence="3">
    <location>
        <begin position="22"/>
        <end position="196"/>
    </location>
</feature>
<organism evidence="4 5">
    <name type="scientific">Carbonactinospora thermoautotrophica</name>
    <dbReference type="NCBI Taxonomy" id="1469144"/>
    <lineage>
        <taxon>Bacteria</taxon>
        <taxon>Bacillati</taxon>
        <taxon>Actinomycetota</taxon>
        <taxon>Actinomycetes</taxon>
        <taxon>Kitasatosporales</taxon>
        <taxon>Carbonactinosporaceae</taxon>
        <taxon>Carbonactinospora</taxon>
    </lineage>
</organism>
<dbReference type="Proteomes" id="UP000070188">
    <property type="component" value="Unassembled WGS sequence"/>
</dbReference>
<keyword evidence="2" id="KW-0812">Transmembrane</keyword>
<evidence type="ECO:0000313" key="5">
    <source>
        <dbReference type="Proteomes" id="UP000070188"/>
    </source>
</evidence>
<dbReference type="STRING" id="1469144.LI90_2738"/>
<keyword evidence="2" id="KW-0472">Membrane</keyword>
<feature type="compositionally biased region" description="Polar residues" evidence="1">
    <location>
        <begin position="146"/>
        <end position="159"/>
    </location>
</feature>
<feature type="region of interest" description="Disordered" evidence="1">
    <location>
        <begin position="116"/>
        <end position="159"/>
    </location>
</feature>
<sequence>MTGAAGLVVTGLAVAASVPLAAPAAQPAEDGTCVQVVVDTRSAGGGVQTACAASDPSSGLDALKNAGIPFQQRPDGLVCVVAGVPREGCAATSATRFWSYWTREPGATSWRMSQVAPAQHDPRPGGAEGWVWGDGRTPPPEVPASATPTSVGGSQAAQGQSADRGTAKFAWLAGLVLLLCIGGAAFWRARRGSGPA</sequence>
<dbReference type="RefSeq" id="WP_066888350.1">
    <property type="nucleotide sequence ID" value="NZ_JYIJ01000018.1"/>
</dbReference>
<reference evidence="5" key="1">
    <citation type="submission" date="2015-04" db="EMBL/GenBank/DDBJ databases">
        <title>Physiological reanalysis, assessment of diazotrophy, and genome sequences of multiple isolates of Streptomyces thermoautotrophicus.</title>
        <authorList>
            <person name="MacKellar D.C."/>
            <person name="Lieber L."/>
            <person name="Norman J."/>
            <person name="Bolger A."/>
            <person name="Tobin C."/>
            <person name="Murray J.W."/>
            <person name="Chang R."/>
            <person name="Ford T."/>
            <person name="Nguyen P.Q."/>
            <person name="Woodward J."/>
            <person name="Permingeat H."/>
            <person name="Joshi N.S."/>
            <person name="Silver P.A."/>
            <person name="Usadel B."/>
            <person name="Rutherford A.W."/>
            <person name="Friesen M."/>
            <person name="Prell J."/>
        </authorList>
    </citation>
    <scope>NUCLEOTIDE SEQUENCE [LARGE SCALE GENOMIC DNA]</scope>
    <source>
        <strain evidence="5">H1</strain>
    </source>
</reference>
<keyword evidence="5" id="KW-1185">Reference proteome</keyword>
<keyword evidence="3" id="KW-0732">Signal</keyword>
<evidence type="ECO:0000256" key="2">
    <source>
        <dbReference type="SAM" id="Phobius"/>
    </source>
</evidence>
<name>A0A132MVE2_9ACTN</name>
<accession>A0A132MVE2</accession>
<evidence type="ECO:0000256" key="1">
    <source>
        <dbReference type="SAM" id="MobiDB-lite"/>
    </source>
</evidence>
<gene>
    <name evidence="4" type="ORF">LI90_2738</name>
</gene>
<proteinExistence type="predicted"/>
<comment type="caution">
    <text evidence="4">The sequence shown here is derived from an EMBL/GenBank/DDBJ whole genome shotgun (WGS) entry which is preliminary data.</text>
</comment>
<dbReference type="AlphaFoldDB" id="A0A132MVE2"/>
<dbReference type="OrthoDB" id="4401005at2"/>
<feature type="transmembrane region" description="Helical" evidence="2">
    <location>
        <begin position="169"/>
        <end position="187"/>
    </location>
</feature>
<feature type="signal peptide" evidence="3">
    <location>
        <begin position="1"/>
        <end position="21"/>
    </location>
</feature>
<dbReference type="EMBL" id="LAXD01000001">
    <property type="protein sequence ID" value="KWX01706.1"/>
    <property type="molecule type" value="Genomic_DNA"/>
</dbReference>